<dbReference type="RefSeq" id="WP_056082424.1">
    <property type="nucleotide sequence ID" value="NZ_JALBWS010000015.1"/>
</dbReference>
<feature type="transmembrane region" description="Helical" evidence="6">
    <location>
        <begin position="173"/>
        <end position="193"/>
    </location>
</feature>
<reference evidence="8" key="1">
    <citation type="journal article" date="2019" name="Int. J. Syst. Evol. Microbiol.">
        <title>The Global Catalogue of Microorganisms (GCM) 10K type strain sequencing project: providing services to taxonomists for standard genome sequencing and annotation.</title>
        <authorList>
            <consortium name="The Broad Institute Genomics Platform"/>
            <consortium name="The Broad Institute Genome Sequencing Center for Infectious Disease"/>
            <person name="Wu L."/>
            <person name="Ma J."/>
        </authorList>
    </citation>
    <scope>NUCLEOTIDE SEQUENCE [LARGE SCALE GENOMIC DNA]</scope>
    <source>
        <strain evidence="8">KACC 12822</strain>
    </source>
</reference>
<feature type="region of interest" description="Disordered" evidence="5">
    <location>
        <begin position="313"/>
        <end position="374"/>
    </location>
</feature>
<feature type="transmembrane region" description="Helical" evidence="6">
    <location>
        <begin position="199"/>
        <end position="217"/>
    </location>
</feature>
<evidence type="ECO:0000256" key="1">
    <source>
        <dbReference type="ARBA" id="ARBA00004141"/>
    </source>
</evidence>
<organism evidence="7 8">
    <name type="scientific">Rhodanobacter ginsenosidimutans</name>
    <dbReference type="NCBI Taxonomy" id="490571"/>
    <lineage>
        <taxon>Bacteria</taxon>
        <taxon>Pseudomonadati</taxon>
        <taxon>Pseudomonadota</taxon>
        <taxon>Gammaproteobacteria</taxon>
        <taxon>Lysobacterales</taxon>
        <taxon>Rhodanobacteraceae</taxon>
        <taxon>Rhodanobacter</taxon>
    </lineage>
</organism>
<evidence type="ECO:0000256" key="2">
    <source>
        <dbReference type="ARBA" id="ARBA00022692"/>
    </source>
</evidence>
<evidence type="ECO:0000256" key="3">
    <source>
        <dbReference type="ARBA" id="ARBA00022989"/>
    </source>
</evidence>
<accession>A0ABW0JRX3</accession>
<evidence type="ECO:0000256" key="6">
    <source>
        <dbReference type="SAM" id="Phobius"/>
    </source>
</evidence>
<name>A0ABW0JRX3_9GAMM</name>
<evidence type="ECO:0000313" key="8">
    <source>
        <dbReference type="Proteomes" id="UP001596018"/>
    </source>
</evidence>
<keyword evidence="4 6" id="KW-0472">Membrane</keyword>
<dbReference type="EMBL" id="JBHSMM010000001">
    <property type="protein sequence ID" value="MFC5438874.1"/>
    <property type="molecule type" value="Genomic_DNA"/>
</dbReference>
<comment type="subcellular location">
    <subcellularLocation>
        <location evidence="1">Membrane</location>
        <topology evidence="1">Multi-pass membrane protein</topology>
    </subcellularLocation>
</comment>
<sequence length="374" mass="39009">MGSFVFFTIINEWLSNEIYSFQGGLLTRMTLLISGIALVVLTIWIMVHGYRAVTGQSQQPMMVLVGDSLRAVVVVMAATSMGVAGSQLYWTLTDGTSTAIVQVVTGNNSGPFQKIDDNLAAMQIAMSTIDTIDDGGNSNIANDLARDKWMSGIGIAGPAVVAGSLLLLNKIALALFIGFGPLFILCLLFKQTASLFQKWLMYGVGTVFSLAVLSIMITISMKMLGAITVAYIGQYVASMASHGITGGAIDLSTDGLNSMALQQGGIGLILTTLIISAPPMAAAFFQGTLGQFQSYSPFGRTGEGPAAWRQQTALGHHPGSGMSPTSNQDNGHARPGQAAWGTQETGRGHRPTSNAQAVGTYGLANGSGAMGPGS</sequence>
<comment type="caution">
    <text evidence="7">The sequence shown here is derived from an EMBL/GenBank/DDBJ whole genome shotgun (WGS) entry which is preliminary data.</text>
</comment>
<feature type="transmembrane region" description="Helical" evidence="6">
    <location>
        <begin position="25"/>
        <end position="47"/>
    </location>
</feature>
<keyword evidence="2 6" id="KW-0812">Transmembrane</keyword>
<feature type="transmembrane region" description="Helical" evidence="6">
    <location>
        <begin position="264"/>
        <end position="285"/>
    </location>
</feature>
<feature type="compositionally biased region" description="Polar residues" evidence="5">
    <location>
        <begin position="340"/>
        <end position="357"/>
    </location>
</feature>
<evidence type="ECO:0000256" key="5">
    <source>
        <dbReference type="SAM" id="MobiDB-lite"/>
    </source>
</evidence>
<dbReference type="InterPro" id="IPR007688">
    <property type="entry name" value="Conjugal_tfr_TrbL/VirB6"/>
</dbReference>
<proteinExistence type="predicted"/>
<evidence type="ECO:0000313" key="7">
    <source>
        <dbReference type="EMBL" id="MFC5438874.1"/>
    </source>
</evidence>
<dbReference type="Pfam" id="PF04610">
    <property type="entry name" value="TrbL"/>
    <property type="match status" value="1"/>
</dbReference>
<gene>
    <name evidence="7" type="ORF">ACFPK0_02460</name>
</gene>
<dbReference type="Proteomes" id="UP001596018">
    <property type="component" value="Unassembled WGS sequence"/>
</dbReference>
<evidence type="ECO:0000256" key="4">
    <source>
        <dbReference type="ARBA" id="ARBA00023136"/>
    </source>
</evidence>
<feature type="transmembrane region" description="Helical" evidence="6">
    <location>
        <begin position="68"/>
        <end position="90"/>
    </location>
</feature>
<feature type="transmembrane region" description="Helical" evidence="6">
    <location>
        <begin position="224"/>
        <end position="244"/>
    </location>
</feature>
<feature type="transmembrane region" description="Helical" evidence="6">
    <location>
        <begin position="149"/>
        <end position="168"/>
    </location>
</feature>
<keyword evidence="8" id="KW-1185">Reference proteome</keyword>
<keyword evidence="3 6" id="KW-1133">Transmembrane helix</keyword>
<protein>
    <submittedName>
        <fullName evidence="7">Type IV secretion system protein</fullName>
    </submittedName>
</protein>